<proteinExistence type="predicted"/>
<name>A0ABT7E365_9NEIS</name>
<comment type="caution">
    <text evidence="1">The sequence shown here is derived from an EMBL/GenBank/DDBJ whole genome shotgun (WGS) entry which is preliminary data.</text>
</comment>
<accession>A0ABT7E365</accession>
<evidence type="ECO:0000313" key="2">
    <source>
        <dbReference type="Proteomes" id="UP001172778"/>
    </source>
</evidence>
<keyword evidence="2" id="KW-1185">Reference proteome</keyword>
<dbReference type="Proteomes" id="UP001172778">
    <property type="component" value="Unassembled WGS sequence"/>
</dbReference>
<reference evidence="1" key="1">
    <citation type="submission" date="2023-03" db="EMBL/GenBank/DDBJ databases">
        <title>Chitinimonas shenzhenensis gen. nov., sp. nov., a novel member of family Burkholderiaceae isolated from activated sludge collected in Shen Zhen, China.</title>
        <authorList>
            <person name="Wang X."/>
        </authorList>
    </citation>
    <scope>NUCLEOTIDE SEQUENCE</scope>
    <source>
        <strain evidence="1">DQS-5</strain>
    </source>
</reference>
<dbReference type="RefSeq" id="WP_284103073.1">
    <property type="nucleotide sequence ID" value="NZ_JARRAF010000050.1"/>
</dbReference>
<sequence>MSKKKSQNFGVRVFDTVLDTKRRRDTTTRNSADFWEVFCKAAGWSFGYERIHSLVDLTHFLGRGIHESFIIFSGHGNEEGFFLTNGDKVDSDSIADMMSPRNENKSIIFSSCLMGKDDEHCEALRVALKAKHLFSYRHSMQDRFCFLFESILLTLIEQNQNFGRKEFEEFQAKTSFMTRINKAYVRSHPMKMYEEWF</sequence>
<evidence type="ECO:0008006" key="3">
    <source>
        <dbReference type="Google" id="ProtNLM"/>
    </source>
</evidence>
<organism evidence="1 2">
    <name type="scientific">Parachitinimonas caeni</name>
    <dbReference type="NCBI Taxonomy" id="3031301"/>
    <lineage>
        <taxon>Bacteria</taxon>
        <taxon>Pseudomonadati</taxon>
        <taxon>Pseudomonadota</taxon>
        <taxon>Betaproteobacteria</taxon>
        <taxon>Neisseriales</taxon>
        <taxon>Chitinibacteraceae</taxon>
        <taxon>Parachitinimonas</taxon>
    </lineage>
</organism>
<protein>
    <recommendedName>
        <fullName evidence="3">CHAT domain-containing protein</fullName>
    </recommendedName>
</protein>
<dbReference type="EMBL" id="JARRAF010000050">
    <property type="protein sequence ID" value="MDK2126751.1"/>
    <property type="molecule type" value="Genomic_DNA"/>
</dbReference>
<gene>
    <name evidence="1" type="ORF">PZA18_22140</name>
</gene>
<evidence type="ECO:0000313" key="1">
    <source>
        <dbReference type="EMBL" id="MDK2126751.1"/>
    </source>
</evidence>